<dbReference type="GO" id="GO:0005674">
    <property type="term" value="C:transcription factor TFIIF complex"/>
    <property type="evidence" value="ECO:0007669"/>
    <property type="project" value="InterPro"/>
</dbReference>
<evidence type="ECO:0000259" key="10">
    <source>
        <dbReference type="Pfam" id="PF02270"/>
    </source>
</evidence>
<dbReference type="Pfam" id="PF02270">
    <property type="entry name" value="TFIIF_beta"/>
    <property type="match status" value="1"/>
</dbReference>
<dbReference type="GO" id="GO:0006368">
    <property type="term" value="P:transcription elongation by RNA polymerase II"/>
    <property type="evidence" value="ECO:0007669"/>
    <property type="project" value="UniProtKB-ARBA"/>
</dbReference>
<keyword evidence="5 9" id="KW-0238">DNA-binding</keyword>
<dbReference type="InterPro" id="IPR040450">
    <property type="entry name" value="TFIIF_beta_HTH"/>
</dbReference>
<dbReference type="Proteomes" id="UP000515154">
    <property type="component" value="Linkage group LG3"/>
</dbReference>
<dbReference type="AlphaFoldDB" id="A0A6P7S891"/>
<evidence type="ECO:0000256" key="1">
    <source>
        <dbReference type="ARBA" id="ARBA00004123"/>
    </source>
</evidence>
<keyword evidence="7 9" id="KW-0539">Nucleus</keyword>
<dbReference type="Gene3D" id="1.10.10.10">
    <property type="entry name" value="Winged helix-like DNA-binding domain superfamily/Winged helix DNA-binding domain"/>
    <property type="match status" value="1"/>
</dbReference>
<evidence type="ECO:0000256" key="2">
    <source>
        <dbReference type="ARBA" id="ARBA00009543"/>
    </source>
</evidence>
<dbReference type="Pfam" id="PF17683">
    <property type="entry name" value="TFIIF_beta_N"/>
    <property type="match status" value="1"/>
</dbReference>
<evidence type="ECO:0000256" key="5">
    <source>
        <dbReference type="ARBA" id="ARBA00023125"/>
    </source>
</evidence>
<evidence type="ECO:0000256" key="9">
    <source>
        <dbReference type="PIRNR" id="PIRNR015849"/>
    </source>
</evidence>
<reference evidence="13" key="1">
    <citation type="submission" date="2025-08" db="UniProtKB">
        <authorList>
            <consortium name="RefSeq"/>
        </authorList>
    </citation>
    <scope>IDENTIFICATION</scope>
</reference>
<proteinExistence type="inferred from homology"/>
<dbReference type="PANTHER" id="PTHR10445:SF0">
    <property type="entry name" value="GENERAL TRANSCRIPTION FACTOR IIF SUBUNIT 2"/>
    <property type="match status" value="1"/>
</dbReference>
<comment type="function">
    <text evidence="9">TFIIF is a general transcription initiation factor that binds to RNA polymerase II and helps to recruit it to the initiation complex in collaboration with TFIIB.</text>
</comment>
<protein>
    <recommendedName>
        <fullName evidence="3 9">General transcription factor IIF subunit 2</fullName>
    </recommendedName>
    <alternativeName>
        <fullName evidence="8 9">Transcription initiation factor IIF subunit beta</fullName>
    </alternativeName>
</protein>
<comment type="subcellular location">
    <subcellularLocation>
        <location evidence="1 9">Nucleus</location>
    </subcellularLocation>
</comment>
<evidence type="ECO:0000256" key="7">
    <source>
        <dbReference type="ARBA" id="ARBA00023242"/>
    </source>
</evidence>
<dbReference type="CDD" id="cd07980">
    <property type="entry name" value="TFIIF_beta"/>
    <property type="match status" value="1"/>
</dbReference>
<dbReference type="InterPro" id="IPR003196">
    <property type="entry name" value="TFIIF_beta"/>
</dbReference>
<dbReference type="PANTHER" id="PTHR10445">
    <property type="entry name" value="GENERAL TRANSCRIPTION FACTOR IIF SUBUNIT 2"/>
    <property type="match status" value="1"/>
</dbReference>
<evidence type="ECO:0000256" key="8">
    <source>
        <dbReference type="ARBA" id="ARBA00033388"/>
    </source>
</evidence>
<evidence type="ECO:0000313" key="12">
    <source>
        <dbReference type="Proteomes" id="UP000515154"/>
    </source>
</evidence>
<dbReference type="SUPFAM" id="SSF50916">
    <property type="entry name" value="Rap30/74 interaction domains"/>
    <property type="match status" value="1"/>
</dbReference>
<organism evidence="12 13">
    <name type="scientific">Octopus sinensis</name>
    <name type="common">East Asian common octopus</name>
    <dbReference type="NCBI Taxonomy" id="2607531"/>
    <lineage>
        <taxon>Eukaryota</taxon>
        <taxon>Metazoa</taxon>
        <taxon>Spiralia</taxon>
        <taxon>Lophotrochozoa</taxon>
        <taxon>Mollusca</taxon>
        <taxon>Cephalopoda</taxon>
        <taxon>Coleoidea</taxon>
        <taxon>Octopodiformes</taxon>
        <taxon>Octopoda</taxon>
        <taxon>Incirrata</taxon>
        <taxon>Octopodidae</taxon>
        <taxon>Octopus</taxon>
    </lineage>
</organism>
<evidence type="ECO:0000259" key="11">
    <source>
        <dbReference type="Pfam" id="PF17683"/>
    </source>
</evidence>
<keyword evidence="4 9" id="KW-0805">Transcription regulation</keyword>
<dbReference type="InterPro" id="IPR036390">
    <property type="entry name" value="WH_DNA-bd_sf"/>
</dbReference>
<dbReference type="PIRSF" id="PIRSF015849">
    <property type="entry name" value="TFIIF-beta"/>
    <property type="match status" value="1"/>
</dbReference>
<gene>
    <name evidence="13" type="primary">LOC115209854</name>
</gene>
<feature type="domain" description="TFIIF beta subunit N-terminal" evidence="11">
    <location>
        <begin position="18"/>
        <end position="110"/>
    </location>
</feature>
<dbReference type="GO" id="GO:0006367">
    <property type="term" value="P:transcription initiation at RNA polymerase II promoter"/>
    <property type="evidence" value="ECO:0007669"/>
    <property type="project" value="UniProtKB-UniRule"/>
</dbReference>
<dbReference type="GO" id="GO:0003677">
    <property type="term" value="F:DNA binding"/>
    <property type="evidence" value="ECO:0007669"/>
    <property type="project" value="UniProtKB-UniRule"/>
</dbReference>
<keyword evidence="12" id="KW-1185">Reference proteome</keyword>
<comment type="similarity">
    <text evidence="2 9">Belongs to the TFIIF beta subunit family.</text>
</comment>
<dbReference type="InterPro" id="IPR036388">
    <property type="entry name" value="WH-like_DNA-bd_sf"/>
</dbReference>
<dbReference type="RefSeq" id="XP_029634286.1">
    <property type="nucleotide sequence ID" value="XM_029778426.2"/>
</dbReference>
<dbReference type="SUPFAM" id="SSF46785">
    <property type="entry name" value="Winged helix' DNA-binding domain"/>
    <property type="match status" value="1"/>
</dbReference>
<accession>A0A6P7S891</accession>
<dbReference type="KEGG" id="osn:115209854"/>
<feature type="domain" description="TFIIF beta subunit HTH" evidence="10">
    <location>
        <begin position="191"/>
        <end position="254"/>
    </location>
</feature>
<dbReference type="InterPro" id="IPR011039">
    <property type="entry name" value="TFIIF_interaction"/>
</dbReference>
<evidence type="ECO:0000313" key="13">
    <source>
        <dbReference type="RefSeq" id="XP_029634286.1"/>
    </source>
</evidence>
<dbReference type="FunFam" id="1.10.10.10:FF:000035">
    <property type="entry name" value="General transcription factor IIF subunit 2"/>
    <property type="match status" value="1"/>
</dbReference>
<evidence type="ECO:0000256" key="4">
    <source>
        <dbReference type="ARBA" id="ARBA00023015"/>
    </source>
</evidence>
<name>A0A6P7S891_9MOLL</name>
<evidence type="ECO:0000256" key="3">
    <source>
        <dbReference type="ARBA" id="ARBA00020815"/>
    </source>
</evidence>
<keyword evidence="6 9" id="KW-0804">Transcription</keyword>
<sequence length="260" mass="29972">MSEIGHETKEVDLTAAGRGVWLVKVPKYLSEKWRKAPCSCEVGKLKITRSRISGSKPEVIFTLGEALSRPEAPQRTDDPAGLGVPKEHKFVLTAIGNQNLVVVSQTPTADVELGTTDKLAIEGKVIQRAECRPVANDTYMKLKRLQLVSKNKPARQVKQLDMVVNNYRPVTEHSFMKEHEQRKKVEGKNIRKEKNEVTDMLFNAFEQHQYYNVKDLVRITKQPIIYLKEILKEICTYNMKAPHKNMWELKPEYRHYKEKT</sequence>
<dbReference type="InterPro" id="IPR040504">
    <property type="entry name" value="TFIIF_beta_N"/>
</dbReference>
<evidence type="ECO:0000256" key="6">
    <source>
        <dbReference type="ARBA" id="ARBA00023163"/>
    </source>
</evidence>